<feature type="region of interest" description="Disordered" evidence="1">
    <location>
        <begin position="66"/>
        <end position="94"/>
    </location>
</feature>
<sequence>MNENSQENINNKNMLLKLLGSNTFFATKPNIETSISLDNSLSSADSKKPANVTTFDQLLALSTKSASESFSPNQGGHQAAKTENSTKAKSNTANVEQNNRNGLISSASPSNSQQNEARKLLALLKNPQIFKKEQDSLVADEKSILKNNLNSAESISDDHQKADASISNITTKFQNPFNAYLHDLNELSDNRNLDLQSGEPSDSNSNKDSNFLNSKSDLNFFTNEDDTFKKRRQNKIVTIPYGNDSIQSKSHNIETVAIVSSTTNPSKKRAIAASKYFICYGKRGGDIRLIQQYGPLRGLFLSHKSHVVFIKFHSQLTNDSNATQLMVSADRNNNVVFWGLSADNSVDDDLALQQNNSKLSNQSDLMQTIEYFRFTVNCNSLIIDIVWCPELFIDPETQLVFYSIAIITSKKLYLLSCAQDSISKKFTLVNTRSLSTEDSFSALIWIKRNSGWDVLVSTESGTLLQILGTKTSKGITLQSKCLSSKIGNNINYLAWVSPQTPEEGLGNLIIGRQDKTDFELRWLGPKDGKIGNYLKHVEQSLSFGSAESSNQTAFSIIYNDSTRTLIFSPSFKPSLIFVPIVAAQSSNGKLCFGDSNSALNSLIVSPINQEINASTKGVTEVCIESESSIINMDAVIEADSEKKNILVIYCVAKNSISQIQMPTINPSKEPNYEQLDFADVVNEKNLSTLGWDFSSIDLYKLKKGINSKIEANESKPTITENRSNMNQIPQIQNLSILSDQKEANSNSNPHKSLLPISLKNDISSRLQLSDKTYKNKSSDKQFQQKNAGNDNCTTDRSLALKQTNSTSNENLNSLMSHQIGNQSISPSIKNTKNNSKLGSDMSQNSVTNNDSTRKNLLQQSMNTAIININYEEIVSKSIEKSIEKYLSSDDFKAKLLLQIQPNIESAFEHSIKATIQKTVETIFENSLIPSYNNVTQEMLSQVGEFVNNGFLQLTKSMESNISNIIAENFSDNTKNQQLNTSLANATPQQKQQFNNFNSGNLFSNFINSDNIAALGLNQHTYMDLKNMPQQVSNPFPPADQNQVPILGMYPPGMPFPNFPNSISHNISKNQLGVSPNGINFNGQQMMNVQHMENNTQMFSNNNQIPVPHHNIQHNQPNMQSDPRIDSLKSLLNFGGVMKGDQQNEKLTPKNNSVFLQDSYLQPPEVINNNSIKQPLAKGLHNNKVGILSDTEMPIPRLADKSNPRIASGHNSSSDMGGNYNQNINTESSNVERYVGSNQATAGFDIPASHPNPSIVQKEIIRALDACNDPRDIITLILSSNMQYENQTDSKALNTLFILYSTIEKLDENKLPIDTKNLDIPFLFSLIYALTRNTDLAKSNTELMAKWVHIILTKLKKSNIILGNQFGWNTVTYSPNDKLTGSLLHDESQINGFLENLKSIELANCLLESGANDANTNDLKESILPVRKVVLGCLYELSDSLEDCILDEQVRLLAKIQTSIRLVEFIR</sequence>
<feature type="region of interest" description="Disordered" evidence="1">
    <location>
        <begin position="772"/>
        <end position="794"/>
    </location>
</feature>
<feature type="region of interest" description="Disordered" evidence="1">
    <location>
        <begin position="191"/>
        <end position="211"/>
    </location>
</feature>
<feature type="compositionally biased region" description="Polar residues" evidence="1">
    <location>
        <begin position="193"/>
        <end position="211"/>
    </location>
</feature>
<evidence type="ECO:0000313" key="2">
    <source>
        <dbReference type="EMBL" id="PVU96941.1"/>
    </source>
</evidence>
<name>A0A2T9YX74_9FUNG</name>
<reference evidence="2 3" key="1">
    <citation type="journal article" date="2018" name="MBio">
        <title>Comparative Genomics Reveals the Core Gene Toolbox for the Fungus-Insect Symbiosis.</title>
        <authorList>
            <person name="Wang Y."/>
            <person name="Stata M."/>
            <person name="Wang W."/>
            <person name="Stajich J.E."/>
            <person name="White M.M."/>
            <person name="Moncalvo J.M."/>
        </authorList>
    </citation>
    <scope>NUCLEOTIDE SEQUENCE [LARGE SCALE GENOMIC DNA]</scope>
    <source>
        <strain evidence="2 3">SWE-8-4</strain>
    </source>
</reference>
<dbReference type="STRING" id="133385.A0A2T9YX74"/>
<dbReference type="EMBL" id="MBFR01000021">
    <property type="protein sequence ID" value="PVU96941.1"/>
    <property type="molecule type" value="Genomic_DNA"/>
</dbReference>
<feature type="region of interest" description="Disordered" evidence="1">
    <location>
        <begin position="820"/>
        <end position="850"/>
    </location>
</feature>
<comment type="caution">
    <text evidence="2">The sequence shown here is derived from an EMBL/GenBank/DDBJ whole genome shotgun (WGS) entry which is preliminary data.</text>
</comment>
<dbReference type="Proteomes" id="UP000245383">
    <property type="component" value="Unassembled WGS sequence"/>
</dbReference>
<evidence type="ECO:0000313" key="3">
    <source>
        <dbReference type="Proteomes" id="UP000245383"/>
    </source>
</evidence>
<accession>A0A2T9YX74</accession>
<protein>
    <recommendedName>
        <fullName evidence="4">Enhancer of mRNA-decapping protein 4 WD40 repeat region domain-containing protein</fullName>
    </recommendedName>
</protein>
<evidence type="ECO:0000256" key="1">
    <source>
        <dbReference type="SAM" id="MobiDB-lite"/>
    </source>
</evidence>
<evidence type="ECO:0008006" key="4">
    <source>
        <dbReference type="Google" id="ProtNLM"/>
    </source>
</evidence>
<proteinExistence type="predicted"/>
<organism evidence="2 3">
    <name type="scientific">Smittium simulii</name>
    <dbReference type="NCBI Taxonomy" id="133385"/>
    <lineage>
        <taxon>Eukaryota</taxon>
        <taxon>Fungi</taxon>
        <taxon>Fungi incertae sedis</taxon>
        <taxon>Zoopagomycota</taxon>
        <taxon>Kickxellomycotina</taxon>
        <taxon>Harpellomycetes</taxon>
        <taxon>Harpellales</taxon>
        <taxon>Legeriomycetaceae</taxon>
        <taxon>Smittium</taxon>
    </lineage>
</organism>
<gene>
    <name evidence="2" type="ORF">BB561_000858</name>
</gene>
<dbReference type="OrthoDB" id="21128at2759"/>
<feature type="compositionally biased region" description="Polar residues" evidence="1">
    <location>
        <begin position="780"/>
        <end position="794"/>
    </location>
</feature>
<keyword evidence="3" id="KW-1185">Reference proteome</keyword>